<keyword evidence="2" id="KW-1185">Reference proteome</keyword>
<reference evidence="1 2" key="1">
    <citation type="journal article" date="2019" name="Int. J. Syst. Evol. Microbiol.">
        <title>The Global Catalogue of Microorganisms (GCM) 10K type strain sequencing project: providing services to taxonomists for standard genome sequencing and annotation.</title>
        <authorList>
            <consortium name="The Broad Institute Genomics Platform"/>
            <consortium name="The Broad Institute Genome Sequencing Center for Infectious Disease"/>
            <person name="Wu L."/>
            <person name="Ma J."/>
        </authorList>
    </citation>
    <scope>NUCLEOTIDE SEQUENCE [LARGE SCALE GENOMIC DNA]</scope>
    <source>
        <strain evidence="1 2">CGMCC 1.12237</strain>
    </source>
</reference>
<dbReference type="EMBL" id="JBHSKX010000002">
    <property type="protein sequence ID" value="MFC5367997.1"/>
    <property type="molecule type" value="Genomic_DNA"/>
</dbReference>
<dbReference type="InterPro" id="IPR055808">
    <property type="entry name" value="DUF7384"/>
</dbReference>
<dbReference type="RefSeq" id="WP_227230899.1">
    <property type="nucleotide sequence ID" value="NZ_JAJCVJ010000002.1"/>
</dbReference>
<dbReference type="Pfam" id="PF24109">
    <property type="entry name" value="DUF7384"/>
    <property type="match status" value="1"/>
</dbReference>
<protein>
    <recommendedName>
        <fullName evidence="3">PIN domain-containing protein</fullName>
    </recommendedName>
</protein>
<evidence type="ECO:0008006" key="3">
    <source>
        <dbReference type="Google" id="ProtNLM"/>
    </source>
</evidence>
<accession>A0ABD5RDA7</accession>
<dbReference type="Proteomes" id="UP001596201">
    <property type="component" value="Unassembled WGS sequence"/>
</dbReference>
<organism evidence="1 2">
    <name type="scientific">Salinirubrum litoreum</name>
    <dbReference type="NCBI Taxonomy" id="1126234"/>
    <lineage>
        <taxon>Archaea</taxon>
        <taxon>Methanobacteriati</taxon>
        <taxon>Methanobacteriota</taxon>
        <taxon>Stenosarchaea group</taxon>
        <taxon>Halobacteria</taxon>
        <taxon>Halobacteriales</taxon>
        <taxon>Haloferacaceae</taxon>
        <taxon>Salinirubrum</taxon>
    </lineage>
</organism>
<name>A0ABD5RDA7_9EURY</name>
<proteinExistence type="predicted"/>
<gene>
    <name evidence="1" type="ORF">ACFPJ5_13760</name>
</gene>
<dbReference type="AlphaFoldDB" id="A0ABD5RDA7"/>
<evidence type="ECO:0000313" key="1">
    <source>
        <dbReference type="EMBL" id="MFC5367997.1"/>
    </source>
</evidence>
<comment type="caution">
    <text evidence="1">The sequence shown here is derived from an EMBL/GenBank/DDBJ whole genome shotgun (WGS) entry which is preliminary data.</text>
</comment>
<sequence>MVADADVLACDLLVDGDARRALDHVRSHSWVTLVASDHLLDEAEAVIRDLASETDPDLAADWRAKIETLREPVDHPAGDHPALASAYAGGAMHLLSFDEGLGSAGAGMALRKHVPVSVRPPDAFAALFSAESLYPEVVGGEYPGPDRDPRA</sequence>
<evidence type="ECO:0000313" key="2">
    <source>
        <dbReference type="Proteomes" id="UP001596201"/>
    </source>
</evidence>